<proteinExistence type="predicted"/>
<dbReference type="AlphaFoldDB" id="A0A2U8HL05"/>
<organism evidence="2 3">
    <name type="scientific">Alloyangia pacifica</name>
    <dbReference type="NCBI Taxonomy" id="311180"/>
    <lineage>
        <taxon>Bacteria</taxon>
        <taxon>Pseudomonadati</taxon>
        <taxon>Pseudomonadota</taxon>
        <taxon>Alphaproteobacteria</taxon>
        <taxon>Rhodobacterales</taxon>
        <taxon>Roseobacteraceae</taxon>
        <taxon>Alloyangia</taxon>
    </lineage>
</organism>
<feature type="transmembrane region" description="Helical" evidence="1">
    <location>
        <begin position="114"/>
        <end position="132"/>
    </location>
</feature>
<evidence type="ECO:0000313" key="2">
    <source>
        <dbReference type="EMBL" id="AWI85555.1"/>
    </source>
</evidence>
<feature type="transmembrane region" description="Helical" evidence="1">
    <location>
        <begin position="43"/>
        <end position="64"/>
    </location>
</feature>
<evidence type="ECO:0000256" key="1">
    <source>
        <dbReference type="SAM" id="Phobius"/>
    </source>
</evidence>
<gene>
    <name evidence="2" type="ORF">CEW88_17705</name>
</gene>
<dbReference type="Proteomes" id="UP000244915">
    <property type="component" value="Chromosome 2"/>
</dbReference>
<evidence type="ECO:0000313" key="3">
    <source>
        <dbReference type="Proteomes" id="UP000244915"/>
    </source>
</evidence>
<feature type="transmembrane region" description="Helical" evidence="1">
    <location>
        <begin position="12"/>
        <end position="31"/>
    </location>
</feature>
<dbReference type="EMBL" id="CP022190">
    <property type="protein sequence ID" value="AWI85555.1"/>
    <property type="molecule type" value="Genomic_DNA"/>
</dbReference>
<accession>A0A2U8HL05</accession>
<keyword evidence="1" id="KW-0812">Transmembrane</keyword>
<dbReference type="KEGG" id="ypac:CEW88_17705"/>
<name>A0A2U8HL05_9RHOB</name>
<dbReference type="RefSeq" id="WP_108969368.1">
    <property type="nucleotide sequence ID" value="NZ_CP022190.1"/>
</dbReference>
<sequence length="133" mass="13951">MSFFEPSPLLVAFILFKSFVYLEVLALLALVRGLFARGPSRHAALLSLGLAGVGIYASFAPTLAASQGLPALPLLPAISRLLTWQQGLPALLLASVPLALSAGLPGRRFRAIDILHILLIAALVGLGLAARFV</sequence>
<keyword evidence="1" id="KW-0472">Membrane</keyword>
<feature type="transmembrane region" description="Helical" evidence="1">
    <location>
        <begin position="84"/>
        <end position="102"/>
    </location>
</feature>
<keyword evidence="1" id="KW-1133">Transmembrane helix</keyword>
<reference evidence="2 3" key="1">
    <citation type="submission" date="2017-06" db="EMBL/GenBank/DDBJ databases">
        <title>Yangia sp. YSBP01 complete genome sequence.</title>
        <authorList>
            <person name="Woo J.-H."/>
            <person name="Kim H.-S."/>
        </authorList>
    </citation>
    <scope>NUCLEOTIDE SEQUENCE [LARGE SCALE GENOMIC DNA]</scope>
    <source>
        <strain evidence="2 3">YSBP01</strain>
    </source>
</reference>
<protein>
    <submittedName>
        <fullName evidence="2">Uncharacterized protein</fullName>
    </submittedName>
</protein>